<dbReference type="PANTHER" id="PTHR43283:SF11">
    <property type="entry name" value="BETA-LACTAMASE-RELATED DOMAIN-CONTAINING PROTEIN"/>
    <property type="match status" value="1"/>
</dbReference>
<dbReference type="AlphaFoldDB" id="A0AAP6ZZ62"/>
<dbReference type="Pfam" id="PF00144">
    <property type="entry name" value="Beta-lactamase"/>
    <property type="match status" value="1"/>
</dbReference>
<gene>
    <name evidence="3" type="ORF">HMI46_05435</name>
</gene>
<dbReference type="PANTHER" id="PTHR43283">
    <property type="entry name" value="BETA-LACTAMASE-RELATED"/>
    <property type="match status" value="1"/>
</dbReference>
<dbReference type="GO" id="GO:0016787">
    <property type="term" value="F:hydrolase activity"/>
    <property type="evidence" value="ECO:0007669"/>
    <property type="project" value="UniProtKB-KW"/>
</dbReference>
<dbReference type="InterPro" id="IPR001466">
    <property type="entry name" value="Beta-lactam-related"/>
</dbReference>
<dbReference type="EMBL" id="JABFOR010000004">
    <property type="protein sequence ID" value="NOJ69992.1"/>
    <property type="molecule type" value="Genomic_DNA"/>
</dbReference>
<proteinExistence type="predicted"/>
<evidence type="ECO:0000259" key="2">
    <source>
        <dbReference type="Pfam" id="PF00144"/>
    </source>
</evidence>
<accession>A0AAP6ZZ62</accession>
<dbReference type="Proteomes" id="UP000552038">
    <property type="component" value="Unassembled WGS sequence"/>
</dbReference>
<dbReference type="InterPro" id="IPR050789">
    <property type="entry name" value="Diverse_Enzym_Activities"/>
</dbReference>
<protein>
    <submittedName>
        <fullName evidence="3">Beta-lactamase family protein</fullName>
    </submittedName>
</protein>
<evidence type="ECO:0000313" key="3">
    <source>
        <dbReference type="EMBL" id="NOJ69992.1"/>
    </source>
</evidence>
<sequence>MLEKHVEMDSIRLHNAFALIDNAITNELIPGAVVHIRCGGRSFEYASGNAIVTDTDMLPVTIDTLYDCASLTKVVATLPLTLMLVEAGDLRLDDLVASYIPEFHDYGKEMITIRHLLAHTSGLPAHRDLYSQGWSQDKIAQALNRMKLEYRPGKGCQYSCLGYIVLGRIIEHVCGQSLAHAVEQMLLKPLGMTDSCYNPPQEKRLRIAATEYDSRLGAYCWGRVHDENAAALGGIAGNAGLFTTARDLARYASLWLRRAEHRYGTQLLSDSIMQDALGCQTTAIPGAKRGLGWVLRGDIADFAGKGWSLRGFGHTGFTGTSIWIDPEWDTSIVLLTNRVHFGREKSVVELRQQFHEAVFEAIDRKS</sequence>
<evidence type="ECO:0000256" key="1">
    <source>
        <dbReference type="ARBA" id="ARBA00022801"/>
    </source>
</evidence>
<dbReference type="SUPFAM" id="SSF56601">
    <property type="entry name" value="beta-lactamase/transpeptidase-like"/>
    <property type="match status" value="1"/>
</dbReference>
<dbReference type="RefSeq" id="WP_171415366.1">
    <property type="nucleotide sequence ID" value="NZ_JABFOR010000004.1"/>
</dbReference>
<comment type="caution">
    <text evidence="3">The sequence shown here is derived from an EMBL/GenBank/DDBJ whole genome shotgun (WGS) entry which is preliminary data.</text>
</comment>
<reference evidence="3 4" key="1">
    <citation type="submission" date="2020-05" db="EMBL/GenBank/DDBJ databases">
        <title>Whole genome sequencing and identification of novel metabolites from Paenibacillus alvei strain JR949.</title>
        <authorList>
            <person name="Rajendhran J."/>
            <person name="Sree Pranav P."/>
            <person name="Mahalakshmi B."/>
            <person name="Karthikeyan R."/>
        </authorList>
    </citation>
    <scope>NUCLEOTIDE SEQUENCE [LARGE SCALE GENOMIC DNA]</scope>
    <source>
        <strain evidence="3 4">JR949</strain>
    </source>
</reference>
<name>A0AAP6ZZ62_PAEAL</name>
<dbReference type="InterPro" id="IPR012338">
    <property type="entry name" value="Beta-lactam/transpept-like"/>
</dbReference>
<keyword evidence="1" id="KW-0378">Hydrolase</keyword>
<evidence type="ECO:0000313" key="4">
    <source>
        <dbReference type="Proteomes" id="UP000552038"/>
    </source>
</evidence>
<feature type="domain" description="Beta-lactamase-related" evidence="2">
    <location>
        <begin position="21"/>
        <end position="343"/>
    </location>
</feature>
<dbReference type="Gene3D" id="3.40.710.10">
    <property type="entry name" value="DD-peptidase/beta-lactamase superfamily"/>
    <property type="match status" value="1"/>
</dbReference>
<organism evidence="3 4">
    <name type="scientific">Paenibacillus alvei</name>
    <name type="common">Bacillus alvei</name>
    <dbReference type="NCBI Taxonomy" id="44250"/>
    <lineage>
        <taxon>Bacteria</taxon>
        <taxon>Bacillati</taxon>
        <taxon>Bacillota</taxon>
        <taxon>Bacilli</taxon>
        <taxon>Bacillales</taxon>
        <taxon>Paenibacillaceae</taxon>
        <taxon>Paenibacillus</taxon>
    </lineage>
</organism>